<dbReference type="GO" id="GO:0005524">
    <property type="term" value="F:ATP binding"/>
    <property type="evidence" value="ECO:0007669"/>
    <property type="project" value="InterPro"/>
</dbReference>
<evidence type="ECO:0000256" key="6">
    <source>
        <dbReference type="ARBA" id="ARBA00022777"/>
    </source>
</evidence>
<comment type="caution">
    <text evidence="8">The sequence shown here is derived from an EMBL/GenBank/DDBJ whole genome shotgun (WGS) entry which is preliminary data.</text>
</comment>
<keyword evidence="3" id="KW-0723">Serine/threonine-protein kinase</keyword>
<keyword evidence="4" id="KW-0808">Transferase</keyword>
<evidence type="ECO:0000256" key="3">
    <source>
        <dbReference type="ARBA" id="ARBA00022527"/>
    </source>
</evidence>
<keyword evidence="2" id="KW-0964">Secreted</keyword>
<dbReference type="InterPro" id="IPR011009">
    <property type="entry name" value="Kinase-like_dom_sf"/>
</dbReference>
<dbReference type="AlphaFoldDB" id="A0A8S1J5D5"/>
<dbReference type="PANTHER" id="PTHR47763">
    <property type="entry name" value="ALPHA-PROTEIN KINASE VWKA"/>
    <property type="match status" value="1"/>
</dbReference>
<dbReference type="Gene3D" id="3.40.50.410">
    <property type="entry name" value="von Willebrand factor, type A domain"/>
    <property type="match status" value="1"/>
</dbReference>
<dbReference type="OrthoDB" id="544387at2759"/>
<keyword evidence="5" id="KW-0732">Signal</keyword>
<evidence type="ECO:0000256" key="5">
    <source>
        <dbReference type="ARBA" id="ARBA00022729"/>
    </source>
</evidence>
<evidence type="ECO:0000256" key="1">
    <source>
        <dbReference type="ARBA" id="ARBA00004613"/>
    </source>
</evidence>
<name>A0A8S1J5D5_9CHLO</name>
<dbReference type="GO" id="GO:0004674">
    <property type="term" value="F:protein serine/threonine kinase activity"/>
    <property type="evidence" value="ECO:0007669"/>
    <property type="project" value="UniProtKB-KW"/>
</dbReference>
<dbReference type="Pfam" id="PF02816">
    <property type="entry name" value="Alpha_kinase"/>
    <property type="match status" value="1"/>
</dbReference>
<dbReference type="Pfam" id="PF25106">
    <property type="entry name" value="VWA_4"/>
    <property type="match status" value="1"/>
</dbReference>
<dbReference type="Gene3D" id="3.30.200.20">
    <property type="entry name" value="Phosphorylase Kinase, domain 1"/>
    <property type="match status" value="1"/>
</dbReference>
<organism evidence="8 9">
    <name type="scientific">Ostreobium quekettii</name>
    <dbReference type="NCBI Taxonomy" id="121088"/>
    <lineage>
        <taxon>Eukaryota</taxon>
        <taxon>Viridiplantae</taxon>
        <taxon>Chlorophyta</taxon>
        <taxon>core chlorophytes</taxon>
        <taxon>Ulvophyceae</taxon>
        <taxon>TCBD clade</taxon>
        <taxon>Bryopsidales</taxon>
        <taxon>Ostreobineae</taxon>
        <taxon>Ostreobiaceae</taxon>
        <taxon>Ostreobium</taxon>
    </lineage>
</organism>
<accession>A0A8S1J5D5</accession>
<dbReference type="Proteomes" id="UP000708148">
    <property type="component" value="Unassembled WGS sequence"/>
</dbReference>
<evidence type="ECO:0000256" key="2">
    <source>
        <dbReference type="ARBA" id="ARBA00022525"/>
    </source>
</evidence>
<dbReference type="Gene3D" id="3.20.200.10">
    <property type="entry name" value="MHCK/EF2 kinase"/>
    <property type="match status" value="1"/>
</dbReference>
<dbReference type="PROSITE" id="PS51158">
    <property type="entry name" value="ALPHA_KINASE"/>
    <property type="match status" value="1"/>
</dbReference>
<evidence type="ECO:0000259" key="7">
    <source>
        <dbReference type="PROSITE" id="PS51158"/>
    </source>
</evidence>
<dbReference type="InterPro" id="IPR036465">
    <property type="entry name" value="vWFA_dom_sf"/>
</dbReference>
<dbReference type="PANTHER" id="PTHR47763:SF4">
    <property type="entry name" value="ALPHA-PROTEIN KINASE VWKA"/>
    <property type="match status" value="1"/>
</dbReference>
<comment type="subcellular location">
    <subcellularLocation>
        <location evidence="1">Secreted</location>
    </subcellularLocation>
</comment>
<dbReference type="InterPro" id="IPR004166">
    <property type="entry name" value="a-kinase_dom"/>
</dbReference>
<keyword evidence="9" id="KW-1185">Reference proteome</keyword>
<keyword evidence="6" id="KW-0418">Kinase</keyword>
<protein>
    <recommendedName>
        <fullName evidence="7">Alpha-type protein kinase domain-containing protein</fullName>
    </recommendedName>
</protein>
<dbReference type="EMBL" id="CAJHUC010001992">
    <property type="protein sequence ID" value="CAD7702892.1"/>
    <property type="molecule type" value="Genomic_DNA"/>
</dbReference>
<feature type="domain" description="Alpha-type protein kinase" evidence="7">
    <location>
        <begin position="325"/>
        <end position="549"/>
    </location>
</feature>
<sequence>MWWWKKMKGRSRGIQPTRLSTRAQLLQLQMENEHLKAQLESGVKKEREERINEIFSKAQQAEVCFLVDCTASMARYIEEVKSKVMDIVNDVRKSYKQLDLRMAFIGYRDFGDENRLSILHLTKDIHAFRTFVSLQKATGGDDEAEDVFGGLDAVLQLEWEAPTRVLIQVADAPGHGKRFHPEGRRLWDQKDHALSKDGKDRHGLSAEALIPQIFKADLSYHFFHVNRTNTEKMIEEFNKICRPSGFAIVEVDLEGAPDSLKKSAVMTVTGCIAATAHILSREMPTVTTIADSVTDSHRFEKKIPNWKNIRQRTAFATWFQPPASVADVREGMELEKKSGIIQIKVAPLPFSEGHMRQAYHAACMRGVAASHGKLVAKTSRSHRINTVTAYEDQMEIQCVSQFLAEEFNTVLQKEKPGSPQVQFLQVYTVQAEGNAPYYANLEPFVEGNFEKFNNNAGYVSASHDALQAFSHWTYHATNGYLMVVDLQGVMVGKDYILSDPAINCRELVQRSPHLGNRFGSTNLGTRGMESFFTNHRCSSVCQALGLSPQVARR</sequence>
<dbReference type="SUPFAM" id="SSF53300">
    <property type="entry name" value="vWA-like"/>
    <property type="match status" value="1"/>
</dbReference>
<evidence type="ECO:0000313" key="9">
    <source>
        <dbReference type="Proteomes" id="UP000708148"/>
    </source>
</evidence>
<evidence type="ECO:0000313" key="8">
    <source>
        <dbReference type="EMBL" id="CAD7702892.1"/>
    </source>
</evidence>
<dbReference type="SUPFAM" id="SSF56112">
    <property type="entry name" value="Protein kinase-like (PK-like)"/>
    <property type="match status" value="1"/>
</dbReference>
<gene>
    <name evidence="8" type="ORF">OSTQU699_LOCUS8249</name>
</gene>
<proteinExistence type="predicted"/>
<dbReference type="InterPro" id="IPR052969">
    <property type="entry name" value="Thr-specific_kinase-like"/>
</dbReference>
<dbReference type="SMART" id="SM00811">
    <property type="entry name" value="Alpha_kinase"/>
    <property type="match status" value="1"/>
</dbReference>
<reference evidence="8" key="1">
    <citation type="submission" date="2020-12" db="EMBL/GenBank/DDBJ databases">
        <authorList>
            <person name="Iha C."/>
        </authorList>
    </citation>
    <scope>NUCLEOTIDE SEQUENCE</scope>
</reference>
<dbReference type="InterPro" id="IPR056861">
    <property type="entry name" value="HMCN1-like_VWA"/>
</dbReference>
<evidence type="ECO:0000256" key="4">
    <source>
        <dbReference type="ARBA" id="ARBA00022679"/>
    </source>
</evidence>